<dbReference type="SUPFAM" id="SSF50346">
    <property type="entry name" value="PRC-barrel domain"/>
    <property type="match status" value="1"/>
</dbReference>
<dbReference type="AlphaFoldDB" id="A0A1I3XCP3"/>
<dbReference type="Proteomes" id="UP000198755">
    <property type="component" value="Unassembled WGS sequence"/>
</dbReference>
<keyword evidence="3" id="KW-1185">Reference proteome</keyword>
<dbReference type="Pfam" id="PF05239">
    <property type="entry name" value="PRC"/>
    <property type="match status" value="1"/>
</dbReference>
<proteinExistence type="predicted"/>
<dbReference type="STRING" id="1612308.SAMN05444581_10334"/>
<protein>
    <submittedName>
        <fullName evidence="2">PRC-barrel domain-containing protein</fullName>
    </submittedName>
</protein>
<feature type="domain" description="PRC-barrel" evidence="1">
    <location>
        <begin position="20"/>
        <end position="92"/>
    </location>
</feature>
<dbReference type="Gene3D" id="2.30.30.240">
    <property type="entry name" value="PRC-barrel domain"/>
    <property type="match status" value="1"/>
</dbReference>
<dbReference type="RefSeq" id="WP_091679019.1">
    <property type="nucleotide sequence ID" value="NZ_FOSN01000003.1"/>
</dbReference>
<dbReference type="OrthoDB" id="7274881at2"/>
<evidence type="ECO:0000259" key="1">
    <source>
        <dbReference type="Pfam" id="PF05239"/>
    </source>
</evidence>
<gene>
    <name evidence="2" type="ORF">SAMN05444581_10334</name>
</gene>
<dbReference type="InterPro" id="IPR027275">
    <property type="entry name" value="PRC-brl_dom"/>
</dbReference>
<dbReference type="InterPro" id="IPR011033">
    <property type="entry name" value="PRC_barrel-like_sf"/>
</dbReference>
<evidence type="ECO:0000313" key="3">
    <source>
        <dbReference type="Proteomes" id="UP000198755"/>
    </source>
</evidence>
<accession>A0A1I3XCP3</accession>
<dbReference type="PANTHER" id="PTHR36505:SF1">
    <property type="entry name" value="BLR1072 PROTEIN"/>
    <property type="match status" value="1"/>
</dbReference>
<evidence type="ECO:0000313" key="2">
    <source>
        <dbReference type="EMBL" id="SFK17274.1"/>
    </source>
</evidence>
<reference evidence="2 3" key="1">
    <citation type="submission" date="2016-10" db="EMBL/GenBank/DDBJ databases">
        <authorList>
            <person name="de Groot N.N."/>
        </authorList>
    </citation>
    <scope>NUCLEOTIDE SEQUENCE [LARGE SCALE GENOMIC DNA]</scope>
    <source>
        <strain evidence="2 3">NE2</strain>
    </source>
</reference>
<name>A0A1I3XCP3_9HYPH</name>
<dbReference type="EMBL" id="FOSN01000003">
    <property type="protein sequence ID" value="SFK17274.1"/>
    <property type="molecule type" value="Genomic_DNA"/>
</dbReference>
<organism evidence="2 3">
    <name type="scientific">Methylocapsa palsarum</name>
    <dbReference type="NCBI Taxonomy" id="1612308"/>
    <lineage>
        <taxon>Bacteria</taxon>
        <taxon>Pseudomonadati</taxon>
        <taxon>Pseudomonadota</taxon>
        <taxon>Alphaproteobacteria</taxon>
        <taxon>Hyphomicrobiales</taxon>
        <taxon>Beijerinckiaceae</taxon>
        <taxon>Methylocapsa</taxon>
    </lineage>
</organism>
<dbReference type="PANTHER" id="PTHR36505">
    <property type="entry name" value="BLR1072 PROTEIN"/>
    <property type="match status" value="1"/>
</dbReference>
<sequence length="124" mass="13984">MEKTSLPEDQNAAEPVTVGKIEGADVYSLDGEPIGAIESLMIDKRSGKIAYAVMSFGGFFGIGEEFFPIPWEKLHYDSDHDAFKIDINKDDLQNAPKYRDEAAYDWSRAEGRKIHEHYGLPFLL</sequence>